<sequence>METTNDSPKKPGDIGYGPDGGLILYGYMPEGGISTPKTSPTLSEHLDELFELYGFYDPSDLCDTDYVYGSGDLCDPDDFYDPDDEDMPDGPDEDRLGRWI</sequence>
<protein>
    <submittedName>
        <fullName evidence="2">Uncharacterized protein</fullName>
    </submittedName>
</protein>
<dbReference type="Proteomes" id="UP000003560">
    <property type="component" value="Unassembled WGS sequence"/>
</dbReference>
<dbReference type="GeneID" id="98002375"/>
<evidence type="ECO:0000313" key="3">
    <source>
        <dbReference type="Proteomes" id="UP000003560"/>
    </source>
</evidence>
<dbReference type="EMBL" id="ABXJ01000134">
    <property type="protein sequence ID" value="EEA89503.1"/>
    <property type="molecule type" value="Genomic_DNA"/>
</dbReference>
<reference evidence="2 3" key="1">
    <citation type="submission" date="2008-10" db="EMBL/GenBank/DDBJ databases">
        <title>Draft genome sequence of Collinsella stercoris (DSM 13279).</title>
        <authorList>
            <person name="Sudarsanam P."/>
            <person name="Ley R."/>
            <person name="Guruge J."/>
            <person name="Turnbaugh P.J."/>
            <person name="Mahowald M."/>
            <person name="Liep D."/>
            <person name="Gordon J."/>
        </authorList>
    </citation>
    <scope>NUCLEOTIDE SEQUENCE [LARGE SCALE GENOMIC DNA]</scope>
    <source>
        <strain evidence="2 3">DSM 13279</strain>
    </source>
</reference>
<comment type="caution">
    <text evidence="2">The sequence shown here is derived from an EMBL/GenBank/DDBJ whole genome shotgun (WGS) entry which is preliminary data.</text>
</comment>
<gene>
    <name evidence="2" type="ORF">COLSTE_02325</name>
</gene>
<feature type="compositionally biased region" description="Acidic residues" evidence="1">
    <location>
        <begin position="75"/>
        <end position="92"/>
    </location>
</feature>
<proteinExistence type="predicted"/>
<name>B6GDZ0_9ACTN</name>
<organism evidence="2 3">
    <name type="scientific">Collinsella stercoris DSM 13279</name>
    <dbReference type="NCBI Taxonomy" id="445975"/>
    <lineage>
        <taxon>Bacteria</taxon>
        <taxon>Bacillati</taxon>
        <taxon>Actinomycetota</taxon>
        <taxon>Coriobacteriia</taxon>
        <taxon>Coriobacteriales</taxon>
        <taxon>Coriobacteriaceae</taxon>
        <taxon>Collinsella</taxon>
    </lineage>
</organism>
<feature type="region of interest" description="Disordered" evidence="1">
    <location>
        <begin position="75"/>
        <end position="100"/>
    </location>
</feature>
<dbReference type="OrthoDB" id="5475817at2"/>
<evidence type="ECO:0000313" key="2">
    <source>
        <dbReference type="EMBL" id="EEA89503.1"/>
    </source>
</evidence>
<accession>B6GDZ0</accession>
<keyword evidence="3" id="KW-1185">Reference proteome</keyword>
<dbReference type="RefSeq" id="WP_006721950.1">
    <property type="nucleotide sequence ID" value="NZ_CP085935.1"/>
</dbReference>
<reference evidence="2 3" key="2">
    <citation type="submission" date="2008-10" db="EMBL/GenBank/DDBJ databases">
        <authorList>
            <person name="Fulton L."/>
            <person name="Clifton S."/>
            <person name="Fulton B."/>
            <person name="Xu J."/>
            <person name="Minx P."/>
            <person name="Pepin K.H."/>
            <person name="Johnson M."/>
            <person name="Thiruvilangam P."/>
            <person name="Bhonagiri V."/>
            <person name="Nash W.E."/>
            <person name="Mardis E.R."/>
            <person name="Wilson R.K."/>
        </authorList>
    </citation>
    <scope>NUCLEOTIDE SEQUENCE [LARGE SCALE GENOMIC DNA]</scope>
    <source>
        <strain evidence="2 3">DSM 13279</strain>
    </source>
</reference>
<dbReference type="HOGENOM" id="CLU_2300998_0_0_11"/>
<evidence type="ECO:0000256" key="1">
    <source>
        <dbReference type="SAM" id="MobiDB-lite"/>
    </source>
</evidence>
<dbReference type="AlphaFoldDB" id="B6GDZ0"/>